<organism evidence="7 8">
    <name type="scientific">Rhizobium mongolense subsp. loessense</name>
    <dbReference type="NCBI Taxonomy" id="158890"/>
    <lineage>
        <taxon>Bacteria</taxon>
        <taxon>Pseudomonadati</taxon>
        <taxon>Pseudomonadota</taxon>
        <taxon>Alphaproteobacteria</taxon>
        <taxon>Hyphomicrobiales</taxon>
        <taxon>Rhizobiaceae</taxon>
        <taxon>Rhizobium/Agrobacterium group</taxon>
        <taxon>Rhizobium</taxon>
    </lineage>
</organism>
<dbReference type="Pfam" id="PF25954">
    <property type="entry name" value="Beta-barrel_RND_2"/>
    <property type="match status" value="1"/>
</dbReference>
<proteinExistence type="inferred from homology"/>
<evidence type="ECO:0000259" key="6">
    <source>
        <dbReference type="Pfam" id="PF25954"/>
    </source>
</evidence>
<dbReference type="EMBL" id="FMTM01000001">
    <property type="protein sequence ID" value="SCW40911.1"/>
    <property type="molecule type" value="Genomic_DNA"/>
</dbReference>
<dbReference type="PROSITE" id="PS51257">
    <property type="entry name" value="PROKAR_LIPOPROTEIN"/>
    <property type="match status" value="1"/>
</dbReference>
<dbReference type="InterPro" id="IPR058624">
    <property type="entry name" value="MdtA-like_HH"/>
</dbReference>
<keyword evidence="3" id="KW-0732">Signal</keyword>
<gene>
    <name evidence="7" type="ORF">SAMN02927900_01482</name>
</gene>
<evidence type="ECO:0000259" key="5">
    <source>
        <dbReference type="Pfam" id="PF25917"/>
    </source>
</evidence>
<dbReference type="PANTHER" id="PTHR30469:SF15">
    <property type="entry name" value="HLYD FAMILY OF SECRETION PROTEINS"/>
    <property type="match status" value="1"/>
</dbReference>
<dbReference type="Pfam" id="PF25876">
    <property type="entry name" value="HH_MFP_RND"/>
    <property type="match status" value="1"/>
</dbReference>
<name>A0A1G4Q8Y5_9HYPH</name>
<dbReference type="InterPro" id="IPR058792">
    <property type="entry name" value="Beta-barrel_RND_2"/>
</dbReference>
<evidence type="ECO:0000256" key="1">
    <source>
        <dbReference type="ARBA" id="ARBA00009477"/>
    </source>
</evidence>
<feature type="domain" description="Multidrug resistance protein MdtA-like alpha-helical hairpin" evidence="4">
    <location>
        <begin position="99"/>
        <end position="168"/>
    </location>
</feature>
<dbReference type="SUPFAM" id="SSF111369">
    <property type="entry name" value="HlyD-like secretion proteins"/>
    <property type="match status" value="1"/>
</dbReference>
<dbReference type="InterPro" id="IPR058625">
    <property type="entry name" value="MdtA-like_BSH"/>
</dbReference>
<reference evidence="7 8" key="1">
    <citation type="submission" date="2016-10" db="EMBL/GenBank/DDBJ databases">
        <authorList>
            <person name="de Groot N.N."/>
        </authorList>
    </citation>
    <scope>NUCLEOTIDE SEQUENCE [LARGE SCALE GENOMIC DNA]</scope>
    <source>
        <strain evidence="7 8">CGMCC 1.3401</strain>
    </source>
</reference>
<evidence type="ECO:0000259" key="4">
    <source>
        <dbReference type="Pfam" id="PF25876"/>
    </source>
</evidence>
<dbReference type="NCBIfam" id="TIGR01730">
    <property type="entry name" value="RND_mfp"/>
    <property type="match status" value="1"/>
</dbReference>
<sequence>MSIRLTLGLLLLGPLLALSSCQGQDEAREEPPRPVLSVVAKSTAASSLSLPGTVEAKIETELGFRVLGRVIARKVSVGDIVKKGDVVAAIDPLALELALRSAQSELSNAQAQLTNAVSTEERQRSLTETRSGSEAAFEEAQLGRRSAVAAVAKGQANLDKAEEQLSYAQLRAEFDGVVTATSAEVGQVVAAGQSIATIARPDQRDAVIDIPDASFDGLKVGSPFEISLQLDPTIRASGVVREIAPEAETTTRTRRTKITLVNPPAAFRLGAVVTATATIAAQPRILLPSSSVLMKDGKPNVWVVDTTAGKVSIRAIKMDGDLAEGGTIRIAEGVNPGERVVVAGVHKLTDGQAVRVDQGENP</sequence>
<evidence type="ECO:0000313" key="7">
    <source>
        <dbReference type="EMBL" id="SCW40911.1"/>
    </source>
</evidence>
<dbReference type="Gene3D" id="2.40.30.170">
    <property type="match status" value="1"/>
</dbReference>
<evidence type="ECO:0000313" key="8">
    <source>
        <dbReference type="Proteomes" id="UP000199542"/>
    </source>
</evidence>
<dbReference type="Gene3D" id="2.40.420.20">
    <property type="match status" value="1"/>
</dbReference>
<dbReference type="Proteomes" id="UP000199542">
    <property type="component" value="Unassembled WGS sequence"/>
</dbReference>
<feature type="signal peptide" evidence="3">
    <location>
        <begin position="1"/>
        <end position="23"/>
    </location>
</feature>
<dbReference type="Gene3D" id="2.40.50.100">
    <property type="match status" value="1"/>
</dbReference>
<evidence type="ECO:0000256" key="2">
    <source>
        <dbReference type="SAM" id="MobiDB-lite"/>
    </source>
</evidence>
<dbReference type="PANTHER" id="PTHR30469">
    <property type="entry name" value="MULTIDRUG RESISTANCE PROTEIN MDTA"/>
    <property type="match status" value="1"/>
</dbReference>
<dbReference type="Pfam" id="PF25917">
    <property type="entry name" value="BSH_RND"/>
    <property type="match status" value="1"/>
</dbReference>
<dbReference type="RefSeq" id="WP_092584145.1">
    <property type="nucleotide sequence ID" value="NZ_FMTM01000001.1"/>
</dbReference>
<dbReference type="InterPro" id="IPR006143">
    <property type="entry name" value="RND_pump_MFP"/>
</dbReference>
<evidence type="ECO:0000256" key="3">
    <source>
        <dbReference type="SAM" id="SignalP"/>
    </source>
</evidence>
<dbReference type="GO" id="GO:1990281">
    <property type="term" value="C:efflux pump complex"/>
    <property type="evidence" value="ECO:0007669"/>
    <property type="project" value="TreeGrafter"/>
</dbReference>
<dbReference type="GO" id="GO:0015562">
    <property type="term" value="F:efflux transmembrane transporter activity"/>
    <property type="evidence" value="ECO:0007669"/>
    <property type="project" value="TreeGrafter"/>
</dbReference>
<feature type="chain" id="PRO_5011786265" evidence="3">
    <location>
        <begin position="24"/>
        <end position="362"/>
    </location>
</feature>
<accession>A0A1G4Q8Y5</accession>
<feature type="region of interest" description="Disordered" evidence="2">
    <location>
        <begin position="117"/>
        <end position="137"/>
    </location>
</feature>
<comment type="similarity">
    <text evidence="1">Belongs to the membrane fusion protein (MFP) (TC 8.A.1) family.</text>
</comment>
<dbReference type="Gene3D" id="1.10.287.470">
    <property type="entry name" value="Helix hairpin bin"/>
    <property type="match status" value="1"/>
</dbReference>
<feature type="domain" description="CusB-like beta-barrel" evidence="6">
    <location>
        <begin position="208"/>
        <end position="276"/>
    </location>
</feature>
<feature type="domain" description="Multidrug resistance protein MdtA-like barrel-sandwich hybrid" evidence="5">
    <location>
        <begin position="61"/>
        <end position="197"/>
    </location>
</feature>
<dbReference type="AlphaFoldDB" id="A0A1G4Q8Y5"/>
<protein>
    <submittedName>
        <fullName evidence="7">RND family efflux transporter, MFP subunit</fullName>
    </submittedName>
</protein>